<dbReference type="AlphaFoldDB" id="K1LHG9"/>
<feature type="non-terminal residue" evidence="1">
    <location>
        <position position="51"/>
    </location>
</feature>
<protein>
    <submittedName>
        <fullName evidence="1">Uncharacterized protein</fullName>
    </submittedName>
</protein>
<reference evidence="1 2" key="1">
    <citation type="submission" date="2012-07" db="EMBL/GenBank/DDBJ databases">
        <title>The Genome Sequence of Bergeyella zoohelcum ATCC 43767.</title>
        <authorList>
            <consortium name="The Broad Institute Genome Sequencing Platform"/>
            <person name="Earl A."/>
            <person name="Ward D."/>
            <person name="Feldgarden M."/>
            <person name="Gevers D."/>
            <person name="Huys G."/>
            <person name="Walker B."/>
            <person name="Young S.K."/>
            <person name="Zeng Q."/>
            <person name="Gargeya S."/>
            <person name="Fitzgerald M."/>
            <person name="Haas B."/>
            <person name="Abouelleil A."/>
            <person name="Alvarado L."/>
            <person name="Arachchi H.M."/>
            <person name="Berlin A.M."/>
            <person name="Chapman S.B."/>
            <person name="Goldberg J."/>
            <person name="Griggs A."/>
            <person name="Gujja S."/>
            <person name="Hansen M."/>
            <person name="Howarth C."/>
            <person name="Imamovic A."/>
            <person name="Larimer J."/>
            <person name="McCowen C."/>
            <person name="Montmayeur A."/>
            <person name="Murphy C."/>
            <person name="Neiman D."/>
            <person name="Pearson M."/>
            <person name="Priest M."/>
            <person name="Roberts A."/>
            <person name="Saif S."/>
            <person name="Shea T."/>
            <person name="Sisk P."/>
            <person name="Sykes S."/>
            <person name="Wortman J."/>
            <person name="Nusbaum C."/>
            <person name="Birren B."/>
        </authorList>
    </citation>
    <scope>NUCLEOTIDE SEQUENCE [LARGE SCALE GENOMIC DNA]</scope>
    <source>
        <strain evidence="1 2">ATCC 43767</strain>
    </source>
</reference>
<accession>K1LHG9</accession>
<organism evidence="1 2">
    <name type="scientific">Bergeyella zoohelcum ATCC 43767</name>
    <dbReference type="NCBI Taxonomy" id="883096"/>
    <lineage>
        <taxon>Bacteria</taxon>
        <taxon>Pseudomonadati</taxon>
        <taxon>Bacteroidota</taxon>
        <taxon>Flavobacteriia</taxon>
        <taxon>Flavobacteriales</taxon>
        <taxon>Weeksellaceae</taxon>
        <taxon>Bergeyella</taxon>
    </lineage>
</organism>
<name>K1LHG9_9FLAO</name>
<dbReference type="Proteomes" id="UP000006085">
    <property type="component" value="Unassembled WGS sequence"/>
</dbReference>
<keyword evidence="2" id="KW-1185">Reference proteome</keyword>
<sequence length="51" mass="5865">MKKLLHILFIYIGITISIAQQYPVRLIPSIFQPYSLKLGDYATSTEPKLQL</sequence>
<gene>
    <name evidence="1" type="ORF">HMPREF9699_02129</name>
</gene>
<dbReference type="HOGENOM" id="CLU_3128542_0_0_10"/>
<dbReference type="EMBL" id="AGYA01000040">
    <property type="protein sequence ID" value="EKB54086.1"/>
    <property type="molecule type" value="Genomic_DNA"/>
</dbReference>
<dbReference type="STRING" id="883096.HMPREF9699_02129"/>
<comment type="caution">
    <text evidence="1">The sequence shown here is derived from an EMBL/GenBank/DDBJ whole genome shotgun (WGS) entry which is preliminary data.</text>
</comment>
<proteinExistence type="predicted"/>
<evidence type="ECO:0000313" key="1">
    <source>
        <dbReference type="EMBL" id="EKB54086.1"/>
    </source>
</evidence>
<evidence type="ECO:0000313" key="2">
    <source>
        <dbReference type="Proteomes" id="UP000006085"/>
    </source>
</evidence>